<dbReference type="Proteomes" id="UP000589036">
    <property type="component" value="Unassembled WGS sequence"/>
</dbReference>
<keyword evidence="2 4" id="KW-0238">DNA-binding</keyword>
<dbReference type="GO" id="GO:0003700">
    <property type="term" value="F:DNA-binding transcription factor activity"/>
    <property type="evidence" value="ECO:0007669"/>
    <property type="project" value="TreeGrafter"/>
</dbReference>
<dbReference type="SUPFAM" id="SSF48498">
    <property type="entry name" value="Tetracyclin repressor-like, C-terminal domain"/>
    <property type="match status" value="1"/>
</dbReference>
<protein>
    <submittedName>
        <fullName evidence="7">AcrR family transcriptional regulator</fullName>
    </submittedName>
</protein>
<sequence>MSAAQPLENSVEPDPARSPRRRGSGPGDTRARLMAAASELLAQGGADAVTLRAVGERVGVSRTAPYRHFRDKEDLLSAVAAQGFERLHRDIAAAMAQGDGGAPPSLTEALRRGCTAYIDAGLASPEHYRLMFGEHLTRFGDDDLHAAASAAMGLFVDALERGQQSGAVRRGDTRDLAILTWSALHGLVTLALSGHLARKGLDIDEVAARLAAQLVNGLEP</sequence>
<dbReference type="InterPro" id="IPR025996">
    <property type="entry name" value="MT1864/Rv1816-like_C"/>
</dbReference>
<dbReference type="Pfam" id="PF00440">
    <property type="entry name" value="TetR_N"/>
    <property type="match status" value="1"/>
</dbReference>
<dbReference type="EMBL" id="JACCCC010000001">
    <property type="protein sequence ID" value="NYE45355.1"/>
    <property type="molecule type" value="Genomic_DNA"/>
</dbReference>
<dbReference type="InterPro" id="IPR036271">
    <property type="entry name" value="Tet_transcr_reg_TetR-rel_C_sf"/>
</dbReference>
<dbReference type="PROSITE" id="PS50977">
    <property type="entry name" value="HTH_TETR_2"/>
    <property type="match status" value="1"/>
</dbReference>
<feature type="DNA-binding region" description="H-T-H motif" evidence="4">
    <location>
        <begin position="50"/>
        <end position="69"/>
    </location>
</feature>
<gene>
    <name evidence="7" type="ORF">HDA32_000475</name>
</gene>
<dbReference type="InterPro" id="IPR050109">
    <property type="entry name" value="HTH-type_TetR-like_transc_reg"/>
</dbReference>
<comment type="caution">
    <text evidence="7">The sequence shown here is derived from an EMBL/GenBank/DDBJ whole genome shotgun (WGS) entry which is preliminary data.</text>
</comment>
<feature type="region of interest" description="Disordered" evidence="5">
    <location>
        <begin position="1"/>
        <end position="29"/>
    </location>
</feature>
<dbReference type="AlphaFoldDB" id="A0A852TP20"/>
<dbReference type="PANTHER" id="PTHR30055">
    <property type="entry name" value="HTH-TYPE TRANSCRIPTIONAL REGULATOR RUTR"/>
    <property type="match status" value="1"/>
</dbReference>
<keyword evidence="3" id="KW-0804">Transcription</keyword>
<evidence type="ECO:0000313" key="7">
    <source>
        <dbReference type="EMBL" id="NYE45355.1"/>
    </source>
</evidence>
<organism evidence="7 8">
    <name type="scientific">Spinactinospora alkalitolerans</name>
    <dbReference type="NCBI Taxonomy" id="687207"/>
    <lineage>
        <taxon>Bacteria</taxon>
        <taxon>Bacillati</taxon>
        <taxon>Actinomycetota</taxon>
        <taxon>Actinomycetes</taxon>
        <taxon>Streptosporangiales</taxon>
        <taxon>Nocardiopsidaceae</taxon>
        <taxon>Spinactinospora</taxon>
    </lineage>
</organism>
<dbReference type="InterPro" id="IPR001647">
    <property type="entry name" value="HTH_TetR"/>
</dbReference>
<evidence type="ECO:0000256" key="2">
    <source>
        <dbReference type="ARBA" id="ARBA00023125"/>
    </source>
</evidence>
<dbReference type="PANTHER" id="PTHR30055:SF234">
    <property type="entry name" value="HTH-TYPE TRANSCRIPTIONAL REGULATOR BETI"/>
    <property type="match status" value="1"/>
</dbReference>
<proteinExistence type="predicted"/>
<evidence type="ECO:0000256" key="1">
    <source>
        <dbReference type="ARBA" id="ARBA00023015"/>
    </source>
</evidence>
<accession>A0A852TP20</accession>
<dbReference type="SUPFAM" id="SSF46689">
    <property type="entry name" value="Homeodomain-like"/>
    <property type="match status" value="1"/>
</dbReference>
<keyword evidence="8" id="KW-1185">Reference proteome</keyword>
<feature type="domain" description="HTH tetR-type" evidence="6">
    <location>
        <begin position="27"/>
        <end position="87"/>
    </location>
</feature>
<dbReference type="RefSeq" id="WP_179641593.1">
    <property type="nucleotide sequence ID" value="NZ_BAAAYY010000007.1"/>
</dbReference>
<evidence type="ECO:0000256" key="5">
    <source>
        <dbReference type="SAM" id="MobiDB-lite"/>
    </source>
</evidence>
<dbReference type="Pfam" id="PF13305">
    <property type="entry name" value="TetR_C_33"/>
    <property type="match status" value="1"/>
</dbReference>
<name>A0A852TP20_9ACTN</name>
<dbReference type="PRINTS" id="PR00455">
    <property type="entry name" value="HTHTETR"/>
</dbReference>
<evidence type="ECO:0000313" key="8">
    <source>
        <dbReference type="Proteomes" id="UP000589036"/>
    </source>
</evidence>
<evidence type="ECO:0000259" key="6">
    <source>
        <dbReference type="PROSITE" id="PS50977"/>
    </source>
</evidence>
<dbReference type="InterPro" id="IPR009057">
    <property type="entry name" value="Homeodomain-like_sf"/>
</dbReference>
<dbReference type="Gene3D" id="1.10.357.10">
    <property type="entry name" value="Tetracycline Repressor, domain 2"/>
    <property type="match status" value="1"/>
</dbReference>
<evidence type="ECO:0000256" key="3">
    <source>
        <dbReference type="ARBA" id="ARBA00023163"/>
    </source>
</evidence>
<reference evidence="7 8" key="1">
    <citation type="submission" date="2020-07" db="EMBL/GenBank/DDBJ databases">
        <title>Sequencing the genomes of 1000 actinobacteria strains.</title>
        <authorList>
            <person name="Klenk H.-P."/>
        </authorList>
    </citation>
    <scope>NUCLEOTIDE SEQUENCE [LARGE SCALE GENOMIC DNA]</scope>
    <source>
        <strain evidence="7 8">CXB654</strain>
    </source>
</reference>
<evidence type="ECO:0000256" key="4">
    <source>
        <dbReference type="PROSITE-ProRule" id="PRU00335"/>
    </source>
</evidence>
<dbReference type="GO" id="GO:0000976">
    <property type="term" value="F:transcription cis-regulatory region binding"/>
    <property type="evidence" value="ECO:0007669"/>
    <property type="project" value="TreeGrafter"/>
</dbReference>
<keyword evidence="1" id="KW-0805">Transcription regulation</keyword>